<dbReference type="Pfam" id="PF02518">
    <property type="entry name" value="HATPase_c"/>
    <property type="match status" value="1"/>
</dbReference>
<dbReference type="Gene3D" id="3.30.565.10">
    <property type="entry name" value="Histidine kinase-like ATPase, C-terminal domain"/>
    <property type="match status" value="1"/>
</dbReference>
<dbReference type="CDD" id="cd00156">
    <property type="entry name" value="REC"/>
    <property type="match status" value="1"/>
</dbReference>
<comment type="caution">
    <text evidence="13">The sequence shown here is derived from an EMBL/GenBank/DDBJ whole genome shotgun (WGS) entry which is preliminary data.</text>
</comment>
<dbReference type="Pfam" id="PF13185">
    <property type="entry name" value="GAF_2"/>
    <property type="match status" value="2"/>
</dbReference>
<dbReference type="RefSeq" id="WP_250582304.1">
    <property type="nucleotide sequence ID" value="NZ_JAKRVX010000001.1"/>
</dbReference>
<dbReference type="SMART" id="SM00086">
    <property type="entry name" value="PAC"/>
    <property type="match status" value="1"/>
</dbReference>
<dbReference type="CDD" id="cd00130">
    <property type="entry name" value="PAS"/>
    <property type="match status" value="1"/>
</dbReference>
<dbReference type="SUPFAM" id="SSF55781">
    <property type="entry name" value="GAF domain-like"/>
    <property type="match status" value="2"/>
</dbReference>
<reference evidence="13" key="2">
    <citation type="submission" date="2022-02" db="EMBL/GenBank/DDBJ databases">
        <authorList>
            <person name="Elcheninov A.G."/>
            <person name="Sorokin D.Y."/>
            <person name="Kublanov I.V."/>
        </authorList>
    </citation>
    <scope>NUCLEOTIDE SEQUENCE</scope>
    <source>
        <strain evidence="13">AArc-St2</strain>
    </source>
</reference>
<dbReference type="InterPro" id="IPR004358">
    <property type="entry name" value="Sig_transdc_His_kin-like_C"/>
</dbReference>
<dbReference type="SMART" id="SM00091">
    <property type="entry name" value="PAS"/>
    <property type="match status" value="1"/>
</dbReference>
<dbReference type="PANTHER" id="PTHR43711">
    <property type="entry name" value="TWO-COMPONENT HISTIDINE KINASE"/>
    <property type="match status" value="1"/>
</dbReference>
<dbReference type="EMBL" id="JAKRVX010000001">
    <property type="protein sequence ID" value="MCL9815504.1"/>
    <property type="molecule type" value="Genomic_DNA"/>
</dbReference>
<dbReference type="InterPro" id="IPR001789">
    <property type="entry name" value="Sig_transdc_resp-reg_receiver"/>
</dbReference>
<evidence type="ECO:0000256" key="2">
    <source>
        <dbReference type="ARBA" id="ARBA00012438"/>
    </source>
</evidence>
<dbReference type="EC" id="2.7.13.3" evidence="2"/>
<dbReference type="PROSITE" id="PS50113">
    <property type="entry name" value="PAC"/>
    <property type="match status" value="1"/>
</dbReference>
<keyword evidence="5" id="KW-0418">Kinase</keyword>
<evidence type="ECO:0000256" key="5">
    <source>
        <dbReference type="ARBA" id="ARBA00022777"/>
    </source>
</evidence>
<dbReference type="Gene3D" id="1.10.287.130">
    <property type="match status" value="1"/>
</dbReference>
<proteinExistence type="predicted"/>
<feature type="domain" description="PAC" evidence="12">
    <location>
        <begin position="211"/>
        <end position="263"/>
    </location>
</feature>
<accession>A0AAE3K8Z5</accession>
<dbReference type="SMART" id="SM00387">
    <property type="entry name" value="HATPase_c"/>
    <property type="match status" value="1"/>
</dbReference>
<dbReference type="SMART" id="SM00448">
    <property type="entry name" value="REC"/>
    <property type="match status" value="1"/>
</dbReference>
<feature type="domain" description="PAS" evidence="11">
    <location>
        <begin position="136"/>
        <end position="209"/>
    </location>
</feature>
<dbReference type="InterPro" id="IPR003594">
    <property type="entry name" value="HATPase_dom"/>
</dbReference>
<reference evidence="13" key="1">
    <citation type="journal article" date="2022" name="Syst. Appl. Microbiol.">
        <title>Natronocalculus amylovorans gen. nov., sp. nov., and Natranaeroarchaeum aerophilus sp. nov., dominant culturable amylolytic natronoarchaea from hypersaline soda lakes in southwestern Siberia.</title>
        <authorList>
            <person name="Sorokin D.Y."/>
            <person name="Elcheninov A.G."/>
            <person name="Khizhniak T.V."/>
            <person name="Koenen M."/>
            <person name="Bale N.J."/>
            <person name="Damste J.S.S."/>
            <person name="Kublanov I.V."/>
        </authorList>
    </citation>
    <scope>NUCLEOTIDE SEQUENCE</scope>
    <source>
        <strain evidence="13">AArc-St2</strain>
    </source>
</reference>
<dbReference type="PROSITE" id="PS50109">
    <property type="entry name" value="HIS_KIN"/>
    <property type="match status" value="1"/>
</dbReference>
<dbReference type="InterPro" id="IPR036890">
    <property type="entry name" value="HATPase_C_sf"/>
</dbReference>
<dbReference type="InterPro" id="IPR013655">
    <property type="entry name" value="PAS_fold_3"/>
</dbReference>
<evidence type="ECO:0000256" key="3">
    <source>
        <dbReference type="ARBA" id="ARBA00022553"/>
    </source>
</evidence>
<evidence type="ECO:0000256" key="4">
    <source>
        <dbReference type="ARBA" id="ARBA00022679"/>
    </source>
</evidence>
<dbReference type="Gene3D" id="3.40.50.2300">
    <property type="match status" value="1"/>
</dbReference>
<dbReference type="InterPro" id="IPR003661">
    <property type="entry name" value="HisK_dim/P_dom"/>
</dbReference>
<dbReference type="Pfam" id="PF00072">
    <property type="entry name" value="Response_reg"/>
    <property type="match status" value="1"/>
</dbReference>
<dbReference type="InterPro" id="IPR003018">
    <property type="entry name" value="GAF"/>
</dbReference>
<dbReference type="InterPro" id="IPR000014">
    <property type="entry name" value="PAS"/>
</dbReference>
<keyword evidence="8" id="KW-0175">Coiled coil</keyword>
<dbReference type="PROSITE" id="PS50112">
    <property type="entry name" value="PAS"/>
    <property type="match status" value="1"/>
</dbReference>
<evidence type="ECO:0000256" key="8">
    <source>
        <dbReference type="SAM" id="Coils"/>
    </source>
</evidence>
<keyword evidence="4" id="KW-0808">Transferase</keyword>
<dbReference type="CDD" id="cd00082">
    <property type="entry name" value="HisKA"/>
    <property type="match status" value="1"/>
</dbReference>
<evidence type="ECO:0000259" key="11">
    <source>
        <dbReference type="PROSITE" id="PS50112"/>
    </source>
</evidence>
<evidence type="ECO:0000313" key="14">
    <source>
        <dbReference type="Proteomes" id="UP001203207"/>
    </source>
</evidence>
<dbReference type="InterPro" id="IPR011006">
    <property type="entry name" value="CheY-like_superfamily"/>
</dbReference>
<evidence type="ECO:0000259" key="10">
    <source>
        <dbReference type="PROSITE" id="PS50110"/>
    </source>
</evidence>
<dbReference type="SUPFAM" id="SSF55874">
    <property type="entry name" value="ATPase domain of HSP90 chaperone/DNA topoisomerase II/histidine kinase"/>
    <property type="match status" value="1"/>
</dbReference>
<sequence length="803" mass="88554">MTTTIDVLHIDDDPAFTELVATYLHRKESQISVTSATSATEALSKLDSNTFDCIVSDYDMPEMDGLALLETVRSQGTDLPYILFTGKGSEEIASDAITAGVTDYLQKGGPETYTVLANRITNVVAQYRASQTAEQTEKRLREIAEQTTDLLWMVSADWTEVLFINSVYQELTGATVSDVIENPLTFFAPVHPEDRARISAQLRSVSEGDVVDVECRINEKEGYTRWVWAQAEPILDDTGEVDRIVGFAREITEKKEQERKLEQLRDTSQKLMHTQSIEETAEVAVTAAHEIIGAPLSGVHLLNDAGDQIVPCFVFDSVRDAFGTVPVFNREHAQQSRAAVIWDVFENGTPCRIDNVSAYDGITETTPTESVIVHPIGSYGVFIVSANTTDAFDDRDEALVEILARSLTAAMDRVTREQRIRHREQRLKELHDATRQLIQAESKTEIAEEIVSSAAEILGFSIMVVRFYNPETEQLEPAVCSDPVANLLPDRDGFGADGDSLNWDAYASGAVRTYADIETTSALDTGTGLRSLAIFPLGGYGTVSVGETTPGAFDETDIFLGQILITAAETAIDSIERTAVVEQQRNELKVQNRRLNDFTSIVTHDLRNPLNVAQGWLAQLESEYDNNDTRIDRIKQAHSRIDTLIDSLLMVAQTGEQALEHETRSLRELATQCWKTVEQQDAALEIHSDCTLYGDTNQLSQLFENLFRNAIEHNDGVVTITVGQTNDQAGFYVEDSGRGIPVSDQNDVFTFGYSSAADGTGLGLAIVLRIVEAHGWMISISESESGGARFEIRFDSAADVSTV</sequence>
<dbReference type="InterPro" id="IPR001610">
    <property type="entry name" value="PAC"/>
</dbReference>
<dbReference type="SMART" id="SM00388">
    <property type="entry name" value="HisKA"/>
    <property type="match status" value="1"/>
</dbReference>
<dbReference type="SUPFAM" id="SSF52172">
    <property type="entry name" value="CheY-like"/>
    <property type="match status" value="1"/>
</dbReference>
<dbReference type="InterPro" id="IPR050736">
    <property type="entry name" value="Sensor_HK_Regulatory"/>
</dbReference>
<gene>
    <name evidence="13" type="ORF">AArcSt2_00950</name>
</gene>
<dbReference type="InterPro" id="IPR005467">
    <property type="entry name" value="His_kinase_dom"/>
</dbReference>
<evidence type="ECO:0000256" key="6">
    <source>
        <dbReference type="ARBA" id="ARBA00023012"/>
    </source>
</evidence>
<keyword evidence="14" id="KW-1185">Reference proteome</keyword>
<evidence type="ECO:0000259" key="12">
    <source>
        <dbReference type="PROSITE" id="PS50113"/>
    </source>
</evidence>
<evidence type="ECO:0000259" key="9">
    <source>
        <dbReference type="PROSITE" id="PS50109"/>
    </source>
</evidence>
<organism evidence="13 14">
    <name type="scientific">Natronocalculus amylovorans</name>
    <dbReference type="NCBI Taxonomy" id="2917812"/>
    <lineage>
        <taxon>Archaea</taxon>
        <taxon>Methanobacteriati</taxon>
        <taxon>Methanobacteriota</taxon>
        <taxon>Stenosarchaea group</taxon>
        <taxon>Halobacteria</taxon>
        <taxon>Halobacteriales</taxon>
        <taxon>Haloferacaceae</taxon>
        <taxon>Natronocalculus</taxon>
    </lineage>
</organism>
<evidence type="ECO:0000313" key="13">
    <source>
        <dbReference type="EMBL" id="MCL9815504.1"/>
    </source>
</evidence>
<feature type="coiled-coil region" evidence="8">
    <location>
        <begin position="247"/>
        <end position="274"/>
    </location>
</feature>
<dbReference type="Pfam" id="PF00512">
    <property type="entry name" value="HisKA"/>
    <property type="match status" value="1"/>
</dbReference>
<dbReference type="InterPro" id="IPR036097">
    <property type="entry name" value="HisK_dim/P_sf"/>
</dbReference>
<feature type="domain" description="Response regulatory" evidence="10">
    <location>
        <begin position="6"/>
        <end position="122"/>
    </location>
</feature>
<dbReference type="PANTHER" id="PTHR43711:SF1">
    <property type="entry name" value="HISTIDINE KINASE 1"/>
    <property type="match status" value="1"/>
</dbReference>
<evidence type="ECO:0000256" key="7">
    <source>
        <dbReference type="PROSITE-ProRule" id="PRU00169"/>
    </source>
</evidence>
<protein>
    <recommendedName>
        <fullName evidence="2">histidine kinase</fullName>
        <ecNumber evidence="2">2.7.13.3</ecNumber>
    </recommendedName>
</protein>
<feature type="domain" description="Histidine kinase" evidence="9">
    <location>
        <begin position="601"/>
        <end position="798"/>
    </location>
</feature>
<dbReference type="PRINTS" id="PR00344">
    <property type="entry name" value="BCTRLSENSOR"/>
</dbReference>
<evidence type="ECO:0000256" key="1">
    <source>
        <dbReference type="ARBA" id="ARBA00000085"/>
    </source>
</evidence>
<comment type="catalytic activity">
    <reaction evidence="1">
        <text>ATP + protein L-histidine = ADP + protein N-phospho-L-histidine.</text>
        <dbReference type="EC" id="2.7.13.3"/>
    </reaction>
</comment>
<dbReference type="GO" id="GO:0000155">
    <property type="term" value="F:phosphorelay sensor kinase activity"/>
    <property type="evidence" value="ECO:0007669"/>
    <property type="project" value="InterPro"/>
</dbReference>
<keyword evidence="3 7" id="KW-0597">Phosphoprotein</keyword>
<dbReference type="NCBIfam" id="TIGR00229">
    <property type="entry name" value="sensory_box"/>
    <property type="match status" value="1"/>
</dbReference>
<dbReference type="InterPro" id="IPR000700">
    <property type="entry name" value="PAS-assoc_C"/>
</dbReference>
<dbReference type="AlphaFoldDB" id="A0AAE3K8Z5"/>
<dbReference type="Proteomes" id="UP001203207">
    <property type="component" value="Unassembled WGS sequence"/>
</dbReference>
<dbReference type="SUPFAM" id="SSF55785">
    <property type="entry name" value="PYP-like sensor domain (PAS domain)"/>
    <property type="match status" value="1"/>
</dbReference>
<dbReference type="InterPro" id="IPR035965">
    <property type="entry name" value="PAS-like_dom_sf"/>
</dbReference>
<dbReference type="SUPFAM" id="SSF47384">
    <property type="entry name" value="Homodimeric domain of signal transducing histidine kinase"/>
    <property type="match status" value="1"/>
</dbReference>
<dbReference type="Pfam" id="PF08447">
    <property type="entry name" value="PAS_3"/>
    <property type="match status" value="1"/>
</dbReference>
<keyword evidence="6" id="KW-0902">Two-component regulatory system</keyword>
<feature type="modified residue" description="4-aspartylphosphate" evidence="7">
    <location>
        <position position="57"/>
    </location>
</feature>
<dbReference type="InterPro" id="IPR029016">
    <property type="entry name" value="GAF-like_dom_sf"/>
</dbReference>
<dbReference type="Gene3D" id="3.30.450.40">
    <property type="match status" value="2"/>
</dbReference>
<name>A0AAE3K8Z5_9EURY</name>
<dbReference type="Gene3D" id="3.30.450.20">
    <property type="entry name" value="PAS domain"/>
    <property type="match status" value="1"/>
</dbReference>
<dbReference type="PROSITE" id="PS50110">
    <property type="entry name" value="RESPONSE_REGULATORY"/>
    <property type="match status" value="1"/>
</dbReference>